<dbReference type="Proteomes" id="UP001291309">
    <property type="component" value="Unassembled WGS sequence"/>
</dbReference>
<sequence>METGRRATDRKAVGLLVKLKHSDVGSFAEEFATNLSPGGMFIRSRTPQPVGTLVKFEVQIAGGVRVLRGTAVVRWVRDVPNAEGPPGMGLQFQELDPVTQALIDRMLQLNKAKTTPVPVQSPEALALEQEMLAKGLLQRGGAPAATGALPAIAPVVAPVARPAVPASAPGKPPARGAPPPVREEPVSRPMEDADLSALLDDLADIGTPGKPALAPPVASKPPPPPPPSLVTPPPVSLEDVDISVDDLLIATPAAPASSEVKFEVLDEPMPDVDFEMESLGGDVPVAVGLPLDESDIIPPPELDAPVIQGVALVATPPPVPVAQARPVAPPAPPPAPVVQAPPAPPPAPAPVAQARPPAPPPPRGTDVDGGEGALSPTTEEAVFKPGRGVEFELNLGDAPALELDKPGHGPSRGARGRAAAPPPKAKAPAPPVAGAPSAPVTARPSPAAPPVPAAAPPVASAPEVRREAPRAPERPPEGSTQVLDSPPTRPVPPEPPSTMLLPPTVFLAPPPQPVAGTGPVIGIDLGTTNSCVAIISGGKPTVLRSKEGYNTIPSVISVNPQGKLLVSHRARNQLVMRPTQCIYGAKRLVGRPYDSAVVKQVRERFHYEIVPDAAGRAAVRLAEHVLSLEEVQGLILRECKEMAEQHLNQKVERAVVTVPAYYSEPQREAVRKAGMLAGLKVERILNEPTSAALAYGLNRELNKRVLVYDLGGGTFDATVLRIEKNVFEVLATGGDIFLGGIDFDNAIVDFLIERFQQLEGIPFMGDGVALSRVSDAAEKVKIALSERNHYEVHIPMLMVDDIGRQRELRFTMTRAELERLAEGLVTRTLDVVRDVLLDGRLKPSDIDDIILVGGQSRMPLVREKLKALFGKTAHASVNADEAVALGAAMYSTALDKVSSVVLIDVLPMTIGLAMPGGAFQRVIERNTPLPAQRSFAVSTARDDEEVLELSIFQGEDNHISANEYLGTVRLEGLPKGPKGSVRVAVTIKLDAECVLYVEAREYTTRRMVRATLATRYTPDELAKQLKVDAVAARAAEERRGADLKERAGRFWSFLKKVVGRS</sequence>
<dbReference type="InterPro" id="IPR009875">
    <property type="entry name" value="PilZ_domain"/>
</dbReference>
<evidence type="ECO:0000256" key="1">
    <source>
        <dbReference type="ARBA" id="ARBA00007381"/>
    </source>
</evidence>
<feature type="region of interest" description="Disordered" evidence="4">
    <location>
        <begin position="324"/>
        <end position="497"/>
    </location>
</feature>
<dbReference type="EMBL" id="JAXIVS010000004">
    <property type="protein sequence ID" value="MDY7227586.1"/>
    <property type="molecule type" value="Genomic_DNA"/>
</dbReference>
<dbReference type="SUPFAM" id="SSF53067">
    <property type="entry name" value="Actin-like ATPase domain"/>
    <property type="match status" value="2"/>
</dbReference>
<evidence type="ECO:0000256" key="3">
    <source>
        <dbReference type="ARBA" id="ARBA00022840"/>
    </source>
</evidence>
<feature type="compositionally biased region" description="Pro residues" evidence="4">
    <location>
        <begin position="170"/>
        <end position="180"/>
    </location>
</feature>
<keyword evidence="2" id="KW-0547">Nucleotide-binding</keyword>
<dbReference type="PROSITE" id="PS00329">
    <property type="entry name" value="HSP70_2"/>
    <property type="match status" value="1"/>
</dbReference>
<feature type="compositionally biased region" description="Pro residues" evidence="4">
    <location>
        <begin position="487"/>
        <end position="496"/>
    </location>
</feature>
<dbReference type="InterPro" id="IPR018181">
    <property type="entry name" value="Heat_shock_70_CS"/>
</dbReference>
<dbReference type="SUPFAM" id="SSF141371">
    <property type="entry name" value="PilZ domain-like"/>
    <property type="match status" value="1"/>
</dbReference>
<dbReference type="PANTHER" id="PTHR19375">
    <property type="entry name" value="HEAT SHOCK PROTEIN 70KDA"/>
    <property type="match status" value="1"/>
</dbReference>
<dbReference type="InterPro" id="IPR013126">
    <property type="entry name" value="Hsp_70_fam"/>
</dbReference>
<dbReference type="Gene3D" id="3.30.420.40">
    <property type="match status" value="2"/>
</dbReference>
<keyword evidence="3" id="KW-0067">ATP-binding</keyword>
<feature type="compositionally biased region" description="Pro residues" evidence="4">
    <location>
        <begin position="420"/>
        <end position="433"/>
    </location>
</feature>
<proteinExistence type="inferred from homology"/>
<dbReference type="NCBIfam" id="TIGR02266">
    <property type="entry name" value="gmx_TIGR02266"/>
    <property type="match status" value="1"/>
</dbReference>
<feature type="domain" description="PilZ" evidence="5">
    <location>
        <begin position="5"/>
        <end position="107"/>
    </location>
</feature>
<feature type="compositionally biased region" description="Pro residues" evidence="4">
    <location>
        <begin position="218"/>
        <end position="234"/>
    </location>
</feature>
<feature type="compositionally biased region" description="Low complexity" evidence="4">
    <location>
        <begin position="408"/>
        <end position="419"/>
    </location>
</feature>
<reference evidence="6 7" key="1">
    <citation type="submission" date="2023-12" db="EMBL/GenBank/DDBJ databases">
        <title>the genome sequence of Hyalangium sp. s54d21.</title>
        <authorList>
            <person name="Zhang X."/>
        </authorList>
    </citation>
    <scope>NUCLEOTIDE SEQUENCE [LARGE SCALE GENOMIC DNA]</scope>
    <source>
        <strain evidence="7">s54d21</strain>
    </source>
</reference>
<feature type="compositionally biased region" description="Low complexity" evidence="4">
    <location>
        <begin position="434"/>
        <end position="445"/>
    </location>
</feature>
<dbReference type="Gene3D" id="2.60.34.10">
    <property type="entry name" value="Substrate Binding Domain Of DNAk, Chain A, domain 1"/>
    <property type="match status" value="1"/>
</dbReference>
<dbReference type="Pfam" id="PF00012">
    <property type="entry name" value="HSP70"/>
    <property type="match status" value="1"/>
</dbReference>
<dbReference type="PROSITE" id="PS01036">
    <property type="entry name" value="HSP70_3"/>
    <property type="match status" value="1"/>
</dbReference>
<feature type="compositionally biased region" description="Basic and acidic residues" evidence="4">
    <location>
        <begin position="463"/>
        <end position="476"/>
    </location>
</feature>
<gene>
    <name evidence="6" type="ORF">SYV04_14330</name>
</gene>
<feature type="compositionally biased region" description="Pro residues" evidence="4">
    <location>
        <begin position="446"/>
        <end position="455"/>
    </location>
</feature>
<protein>
    <submittedName>
        <fullName evidence="6">TIGR02266 family protein</fullName>
    </submittedName>
</protein>
<keyword evidence="7" id="KW-1185">Reference proteome</keyword>
<dbReference type="Gene3D" id="2.40.10.220">
    <property type="entry name" value="predicted glycosyltransferase like domains"/>
    <property type="match status" value="1"/>
</dbReference>
<evidence type="ECO:0000313" key="6">
    <source>
        <dbReference type="EMBL" id="MDY7227586.1"/>
    </source>
</evidence>
<dbReference type="InterPro" id="IPR043129">
    <property type="entry name" value="ATPase_NBD"/>
</dbReference>
<evidence type="ECO:0000256" key="2">
    <source>
        <dbReference type="ARBA" id="ARBA00022741"/>
    </source>
</evidence>
<name>A0ABU5H2A7_9BACT</name>
<dbReference type="Pfam" id="PF07238">
    <property type="entry name" value="PilZ"/>
    <property type="match status" value="1"/>
</dbReference>
<dbReference type="Gene3D" id="3.90.640.10">
    <property type="entry name" value="Actin, Chain A, domain 4"/>
    <property type="match status" value="1"/>
</dbReference>
<evidence type="ECO:0000259" key="5">
    <source>
        <dbReference type="Pfam" id="PF07238"/>
    </source>
</evidence>
<feature type="region of interest" description="Disordered" evidence="4">
    <location>
        <begin position="202"/>
        <end position="234"/>
    </location>
</feature>
<evidence type="ECO:0000313" key="7">
    <source>
        <dbReference type="Proteomes" id="UP001291309"/>
    </source>
</evidence>
<feature type="region of interest" description="Disordered" evidence="4">
    <location>
        <begin position="163"/>
        <end position="189"/>
    </location>
</feature>
<comment type="caution">
    <text evidence="6">The sequence shown here is derived from an EMBL/GenBank/DDBJ whole genome shotgun (WGS) entry which is preliminary data.</text>
</comment>
<accession>A0ABU5H2A7</accession>
<dbReference type="PROSITE" id="PS00297">
    <property type="entry name" value="HSP70_1"/>
    <property type="match status" value="1"/>
</dbReference>
<comment type="similarity">
    <text evidence="1">Belongs to the heat shock protein 70 family.</text>
</comment>
<feature type="compositionally biased region" description="Pro residues" evidence="4">
    <location>
        <begin position="327"/>
        <end position="349"/>
    </location>
</feature>
<organism evidence="6 7">
    <name type="scientific">Hyalangium rubrum</name>
    <dbReference type="NCBI Taxonomy" id="3103134"/>
    <lineage>
        <taxon>Bacteria</taxon>
        <taxon>Pseudomonadati</taxon>
        <taxon>Myxococcota</taxon>
        <taxon>Myxococcia</taxon>
        <taxon>Myxococcales</taxon>
        <taxon>Cystobacterineae</taxon>
        <taxon>Archangiaceae</taxon>
        <taxon>Hyalangium</taxon>
    </lineage>
</organism>
<dbReference type="InterPro" id="IPR029047">
    <property type="entry name" value="HSP70_peptide-bd_sf"/>
</dbReference>
<dbReference type="SUPFAM" id="SSF100920">
    <property type="entry name" value="Heat shock protein 70kD (HSP70), peptide-binding domain"/>
    <property type="match status" value="1"/>
</dbReference>
<evidence type="ECO:0000256" key="4">
    <source>
        <dbReference type="SAM" id="MobiDB-lite"/>
    </source>
</evidence>
<dbReference type="InterPro" id="IPR011752">
    <property type="entry name" value="PilV_Myxo-type"/>
</dbReference>
<dbReference type="PRINTS" id="PR00301">
    <property type="entry name" value="HEATSHOCK70"/>
</dbReference>